<dbReference type="RefSeq" id="WP_138577319.1">
    <property type="nucleotide sequence ID" value="NZ_CP040818.1"/>
</dbReference>
<organism evidence="2 3">
    <name type="scientific">Paroceanicella profunda</name>
    <dbReference type="NCBI Taxonomy" id="2579971"/>
    <lineage>
        <taxon>Bacteria</taxon>
        <taxon>Pseudomonadati</taxon>
        <taxon>Pseudomonadota</taxon>
        <taxon>Alphaproteobacteria</taxon>
        <taxon>Rhodobacterales</taxon>
        <taxon>Paracoccaceae</taxon>
        <taxon>Paroceanicella</taxon>
    </lineage>
</organism>
<evidence type="ECO:0000313" key="3">
    <source>
        <dbReference type="Proteomes" id="UP000305888"/>
    </source>
</evidence>
<evidence type="ECO:0000256" key="1">
    <source>
        <dbReference type="SAM" id="SignalP"/>
    </source>
</evidence>
<feature type="signal peptide" evidence="1">
    <location>
        <begin position="1"/>
        <end position="18"/>
    </location>
</feature>
<reference evidence="2 3" key="1">
    <citation type="submission" date="2019-06" db="EMBL/GenBank/DDBJ databases">
        <title>Genome sequence of Rhodobacteraceae bacterium D4M1.</title>
        <authorList>
            <person name="Cao J."/>
        </authorList>
    </citation>
    <scope>NUCLEOTIDE SEQUENCE [LARGE SCALE GENOMIC DNA]</scope>
    <source>
        <strain evidence="2 3">D4M1</strain>
    </source>
</reference>
<dbReference type="InterPro" id="IPR036412">
    <property type="entry name" value="HAD-like_sf"/>
</dbReference>
<dbReference type="GO" id="GO:0016787">
    <property type="term" value="F:hydrolase activity"/>
    <property type="evidence" value="ECO:0007669"/>
    <property type="project" value="UniProtKB-KW"/>
</dbReference>
<keyword evidence="2" id="KW-0378">Hydrolase</keyword>
<proteinExistence type="predicted"/>
<keyword evidence="1" id="KW-0732">Signal</keyword>
<dbReference type="KEGG" id="ppru:FDP22_00495"/>
<accession>A0A5B8FSW1</accession>
<dbReference type="Gene3D" id="3.40.50.1000">
    <property type="entry name" value="HAD superfamily/HAD-like"/>
    <property type="match status" value="1"/>
</dbReference>
<keyword evidence="3" id="KW-1185">Reference proteome</keyword>
<sequence length="324" mass="34794">MRISLAAAFLLVPVIASADPLPSWNDTGAKAAIIAFVDSVTDPDADTYVPEANRIAVFDNDGTLWAEQPAYFQLLYAIDVLKQKAGADASILTSDVLKAAAAGDMQGIMARGTEGLLEIINVSHAAITAEAFGANAHAWLTTATHPTTGRTYAGMIYQPMLELLSYLREEEFTTWIVSGGGIDFIRAIAEDAYGIPPWQVVGSQGNTSYALSGDGTPTLTKDGGISFIDDKEGKPVGIMRHIGRRPIFAAGNSDGDFQMLEWTTAGDGPRFGLIVHHTDAGREFAYDREGGIGVLDRGLDEADERGWLVVDMARDWGRVWPGEE</sequence>
<name>A0A5B8FSW1_9RHOB</name>
<feature type="chain" id="PRO_5022886832" evidence="1">
    <location>
        <begin position="19"/>
        <end position="324"/>
    </location>
</feature>
<dbReference type="Pfam" id="PF12710">
    <property type="entry name" value="HAD"/>
    <property type="match status" value="1"/>
</dbReference>
<dbReference type="SUPFAM" id="SSF56784">
    <property type="entry name" value="HAD-like"/>
    <property type="match status" value="1"/>
</dbReference>
<dbReference type="EMBL" id="CP040818">
    <property type="protein sequence ID" value="QDL90404.1"/>
    <property type="molecule type" value="Genomic_DNA"/>
</dbReference>
<gene>
    <name evidence="2" type="ORF">FDP22_00495</name>
</gene>
<protein>
    <submittedName>
        <fullName evidence="2">Haloacid dehalogenase-like hydrolase</fullName>
    </submittedName>
</protein>
<dbReference type="Proteomes" id="UP000305888">
    <property type="component" value="Chromosome"/>
</dbReference>
<evidence type="ECO:0000313" key="2">
    <source>
        <dbReference type="EMBL" id="QDL90404.1"/>
    </source>
</evidence>
<dbReference type="InterPro" id="IPR023214">
    <property type="entry name" value="HAD_sf"/>
</dbReference>
<dbReference type="AlphaFoldDB" id="A0A5B8FSW1"/>
<dbReference type="OrthoDB" id="9799365at2"/>